<evidence type="ECO:0000256" key="1">
    <source>
        <dbReference type="SAM" id="Phobius"/>
    </source>
</evidence>
<evidence type="ECO:0000313" key="3">
    <source>
        <dbReference type="Proteomes" id="UP000273807"/>
    </source>
</evidence>
<dbReference type="RefSeq" id="WP_123254554.1">
    <property type="nucleotide sequence ID" value="NZ_RBED01000072.1"/>
</dbReference>
<feature type="transmembrane region" description="Helical" evidence="1">
    <location>
        <begin position="124"/>
        <end position="157"/>
    </location>
</feature>
<name>A0A3N0C4J4_9MICC</name>
<reference evidence="2 3" key="1">
    <citation type="submission" date="2018-10" db="EMBL/GenBank/DDBJ databases">
        <title>Genome sequencing of Arthrobacter oryzae TNB02.</title>
        <authorList>
            <person name="Cho Y.-J."/>
            <person name="Cho A."/>
            <person name="Kim O.-S."/>
        </authorList>
    </citation>
    <scope>NUCLEOTIDE SEQUENCE [LARGE SCALE GENOMIC DNA]</scope>
    <source>
        <strain evidence="2 3">TNB02</strain>
    </source>
</reference>
<organism evidence="2 3">
    <name type="scientific">Arthrobacter oryzae</name>
    <dbReference type="NCBI Taxonomy" id="409290"/>
    <lineage>
        <taxon>Bacteria</taxon>
        <taxon>Bacillati</taxon>
        <taxon>Actinomycetota</taxon>
        <taxon>Actinomycetes</taxon>
        <taxon>Micrococcales</taxon>
        <taxon>Micrococcaceae</taxon>
        <taxon>Arthrobacter</taxon>
    </lineage>
</organism>
<dbReference type="Proteomes" id="UP000273807">
    <property type="component" value="Unassembled WGS sequence"/>
</dbReference>
<sequence length="265" mass="28895">MPQFPLEAFLASLPWVAAGIVVLLAVTFAVAVRKKHHSVIDTVWGLGFVVAAAVSWLLSAGHGDDGRRLLLMALVAVWGIRLAVHIGIRAHGKDEDPRYVKMLSSAPGSRDVYALRKVYLPQGLLMFFISLTVQVGMFGTAGLGWLAVLGGLVWLLGLVFETVGDRQLEQFKADPANKGTVLNTGLWRYTRHPNYFGDAAVWTGLFLVAADSWPGVLTVLSPAVMIWLLARGSGKPLTEKAMSSRPGYKEYVESTSGFIPWPPRR</sequence>
<evidence type="ECO:0000313" key="2">
    <source>
        <dbReference type="EMBL" id="RNL57620.1"/>
    </source>
</evidence>
<dbReference type="GO" id="GO:0016020">
    <property type="term" value="C:membrane"/>
    <property type="evidence" value="ECO:0007669"/>
    <property type="project" value="TreeGrafter"/>
</dbReference>
<dbReference type="AlphaFoldDB" id="A0A3N0C4J4"/>
<comment type="caution">
    <text evidence="2">The sequence shown here is derived from an EMBL/GenBank/DDBJ whole genome shotgun (WGS) entry which is preliminary data.</text>
</comment>
<dbReference type="OrthoDB" id="9779233at2"/>
<dbReference type="InterPro" id="IPR010721">
    <property type="entry name" value="UstE-like"/>
</dbReference>
<keyword evidence="1" id="KW-0472">Membrane</keyword>
<keyword evidence="1" id="KW-1133">Transmembrane helix</keyword>
<dbReference type="PANTHER" id="PTHR32251">
    <property type="entry name" value="3-OXO-5-ALPHA-STEROID 4-DEHYDROGENASE"/>
    <property type="match status" value="1"/>
</dbReference>
<dbReference type="Pfam" id="PF06966">
    <property type="entry name" value="DUF1295"/>
    <property type="match status" value="1"/>
</dbReference>
<keyword evidence="1" id="KW-0812">Transmembrane</keyword>
<dbReference type="EMBL" id="RBED01000072">
    <property type="protein sequence ID" value="RNL57620.1"/>
    <property type="molecule type" value="Genomic_DNA"/>
</dbReference>
<feature type="transmembrane region" description="Helical" evidence="1">
    <location>
        <begin position="12"/>
        <end position="32"/>
    </location>
</feature>
<protein>
    <submittedName>
        <fullName evidence="2">DUF1295 domain-containing protein</fullName>
    </submittedName>
</protein>
<keyword evidence="3" id="KW-1185">Reference proteome</keyword>
<feature type="transmembrane region" description="Helical" evidence="1">
    <location>
        <begin position="39"/>
        <end position="58"/>
    </location>
</feature>
<dbReference type="PROSITE" id="PS50244">
    <property type="entry name" value="S5A_REDUCTASE"/>
    <property type="match status" value="1"/>
</dbReference>
<feature type="transmembrane region" description="Helical" evidence="1">
    <location>
        <begin position="70"/>
        <end position="88"/>
    </location>
</feature>
<gene>
    <name evidence="2" type="ORF">D7003_06010</name>
</gene>
<dbReference type="PANTHER" id="PTHR32251:SF17">
    <property type="entry name" value="STEROID 5-ALPHA REDUCTASE C-TERMINAL DOMAIN-CONTAINING PROTEIN"/>
    <property type="match status" value="1"/>
</dbReference>
<accession>A0A3N0C4J4</accession>
<dbReference type="Gene3D" id="1.20.120.1630">
    <property type="match status" value="1"/>
</dbReference>
<proteinExistence type="predicted"/>